<gene>
    <name evidence="10" type="ORF">C2869_13960</name>
</gene>
<evidence type="ECO:0000256" key="1">
    <source>
        <dbReference type="ARBA" id="ARBA00001033"/>
    </source>
</evidence>
<comment type="cofactor">
    <cofactor evidence="2 8 9">
        <name>Mg(2+)</name>
        <dbReference type="ChEBI" id="CHEBI:18420"/>
    </cofactor>
</comment>
<dbReference type="GO" id="GO:0046854">
    <property type="term" value="P:phosphatidylinositol phosphate biosynthetic process"/>
    <property type="evidence" value="ECO:0007669"/>
    <property type="project" value="InterPro"/>
</dbReference>
<feature type="binding site" evidence="8">
    <location>
        <position position="67"/>
    </location>
    <ligand>
        <name>Mg(2+)</name>
        <dbReference type="ChEBI" id="CHEBI:18420"/>
        <label>1</label>
        <note>catalytic</note>
    </ligand>
</feature>
<dbReference type="PRINTS" id="PR01959">
    <property type="entry name" value="SBIMPHPHTASE"/>
</dbReference>
<feature type="binding site" evidence="8">
    <location>
        <position position="212"/>
    </location>
    <ligand>
        <name>Mg(2+)</name>
        <dbReference type="ChEBI" id="CHEBI:18420"/>
        <label>1</label>
        <note>catalytic</note>
    </ligand>
</feature>
<dbReference type="SUPFAM" id="SSF56655">
    <property type="entry name" value="Carbohydrate phosphatase"/>
    <property type="match status" value="1"/>
</dbReference>
<keyword evidence="4 8" id="KW-0479">Metal-binding</keyword>
<dbReference type="RefSeq" id="WP_108603522.1">
    <property type="nucleotide sequence ID" value="NZ_CP026604.1"/>
</dbReference>
<name>A0A2S0VTD9_9ALTE</name>
<dbReference type="CDD" id="cd01639">
    <property type="entry name" value="IMPase"/>
    <property type="match status" value="1"/>
</dbReference>
<keyword evidence="6" id="KW-0889">Transcription antitermination</keyword>
<dbReference type="OrthoDB" id="9785695at2"/>
<accession>A0A2S0VTD9</accession>
<dbReference type="PROSITE" id="PS00629">
    <property type="entry name" value="IMP_1"/>
    <property type="match status" value="1"/>
</dbReference>
<dbReference type="InterPro" id="IPR020550">
    <property type="entry name" value="Inositol_monophosphatase_CS"/>
</dbReference>
<dbReference type="PROSITE" id="PS00630">
    <property type="entry name" value="IMP_2"/>
    <property type="match status" value="1"/>
</dbReference>
<organism evidence="10 11">
    <name type="scientific">Saccharobesus litoralis</name>
    <dbReference type="NCBI Taxonomy" id="2172099"/>
    <lineage>
        <taxon>Bacteria</taxon>
        <taxon>Pseudomonadati</taxon>
        <taxon>Pseudomonadota</taxon>
        <taxon>Gammaproteobacteria</taxon>
        <taxon>Alteromonadales</taxon>
        <taxon>Alteromonadaceae</taxon>
        <taxon>Saccharobesus</taxon>
    </lineage>
</organism>
<comment type="similarity">
    <text evidence="3 9">Belongs to the inositol monophosphatase superfamily.</text>
</comment>
<evidence type="ECO:0000313" key="10">
    <source>
        <dbReference type="EMBL" id="AWB67475.1"/>
    </source>
</evidence>
<dbReference type="InterPro" id="IPR022337">
    <property type="entry name" value="Inositol_monophosphatase_SuhB"/>
</dbReference>
<keyword evidence="5 9" id="KW-0378">Hydrolase</keyword>
<dbReference type="PANTHER" id="PTHR20854">
    <property type="entry name" value="INOSITOL MONOPHOSPHATASE"/>
    <property type="match status" value="1"/>
</dbReference>
<dbReference type="Gene3D" id="3.30.540.10">
    <property type="entry name" value="Fructose-1,6-Bisphosphatase, subunit A, domain 1"/>
    <property type="match status" value="1"/>
</dbReference>
<evidence type="ECO:0000256" key="5">
    <source>
        <dbReference type="ARBA" id="ARBA00022801"/>
    </source>
</evidence>
<feature type="binding site" evidence="8">
    <location>
        <position position="84"/>
    </location>
    <ligand>
        <name>Mg(2+)</name>
        <dbReference type="ChEBI" id="CHEBI:18420"/>
        <label>1</label>
        <note>catalytic</note>
    </ligand>
</feature>
<dbReference type="GO" id="GO:0046872">
    <property type="term" value="F:metal ion binding"/>
    <property type="evidence" value="ECO:0007669"/>
    <property type="project" value="UniProtKB-KW"/>
</dbReference>
<evidence type="ECO:0000256" key="7">
    <source>
        <dbReference type="ARBA" id="ARBA00022842"/>
    </source>
</evidence>
<dbReference type="Pfam" id="PF00459">
    <property type="entry name" value="Inositol_P"/>
    <property type="match status" value="1"/>
</dbReference>
<evidence type="ECO:0000256" key="3">
    <source>
        <dbReference type="ARBA" id="ARBA00009759"/>
    </source>
</evidence>
<evidence type="ECO:0000256" key="9">
    <source>
        <dbReference type="RuleBase" id="RU364068"/>
    </source>
</evidence>
<dbReference type="PRINTS" id="PR00377">
    <property type="entry name" value="IMPHPHTASES"/>
</dbReference>
<dbReference type="EMBL" id="CP026604">
    <property type="protein sequence ID" value="AWB67475.1"/>
    <property type="molecule type" value="Genomic_DNA"/>
</dbReference>
<evidence type="ECO:0000256" key="8">
    <source>
        <dbReference type="PIRSR" id="PIRSR600760-2"/>
    </source>
</evidence>
<keyword evidence="7 8" id="KW-0460">Magnesium</keyword>
<dbReference type="GO" id="GO:0007165">
    <property type="term" value="P:signal transduction"/>
    <property type="evidence" value="ECO:0007669"/>
    <property type="project" value="TreeGrafter"/>
</dbReference>
<dbReference type="FunFam" id="3.30.540.10:FF:000003">
    <property type="entry name" value="Inositol-1-monophosphatase"/>
    <property type="match status" value="1"/>
</dbReference>
<proteinExistence type="inferred from homology"/>
<protein>
    <recommendedName>
        <fullName evidence="9">Inositol-1-monophosphatase</fullName>
        <ecNumber evidence="9">3.1.3.25</ecNumber>
    </recommendedName>
</protein>
<comment type="catalytic activity">
    <reaction evidence="1 9">
        <text>a myo-inositol phosphate + H2O = myo-inositol + phosphate</text>
        <dbReference type="Rhea" id="RHEA:24056"/>
        <dbReference type="ChEBI" id="CHEBI:15377"/>
        <dbReference type="ChEBI" id="CHEBI:17268"/>
        <dbReference type="ChEBI" id="CHEBI:43474"/>
        <dbReference type="ChEBI" id="CHEBI:84139"/>
        <dbReference type="EC" id="3.1.3.25"/>
    </reaction>
</comment>
<sequence>MHPMLTIAVRAARKAGNIIARGFSELDLVKTATKSENDFVTNIDQEAEKAIIETIRQSYPDHSFVGEEGGLQTGKQSDYQWVIDPLDGTTNFIRGIPHFAVSIALHVKGKAEVAVVYDPIKDELFTAVKGKGARLDEYRIRVKDNKDTKGAIYATGFPFKARQYTEVHFNILSSLFETAADFRRCGSAALDLAYVAAGRYDGFWELGLSPWDIAAGELIVREAGGVVTDIAGGHNYLATGHIVAGNPKVTGATLKVIQPHLPASLKK</sequence>
<evidence type="ECO:0000313" key="11">
    <source>
        <dbReference type="Proteomes" id="UP000244441"/>
    </source>
</evidence>
<dbReference type="InterPro" id="IPR020583">
    <property type="entry name" value="Inositol_monoP_metal-BS"/>
</dbReference>
<dbReference type="Proteomes" id="UP000244441">
    <property type="component" value="Chromosome"/>
</dbReference>
<dbReference type="EC" id="3.1.3.25" evidence="9"/>
<keyword evidence="11" id="KW-1185">Reference proteome</keyword>
<dbReference type="AlphaFoldDB" id="A0A2S0VTD9"/>
<dbReference type="KEGG" id="cate:C2869_13960"/>
<dbReference type="NCBIfam" id="NF008027">
    <property type="entry name" value="PRK10757.1"/>
    <property type="match status" value="1"/>
</dbReference>
<evidence type="ECO:0000256" key="4">
    <source>
        <dbReference type="ARBA" id="ARBA00022723"/>
    </source>
</evidence>
<dbReference type="GO" id="GO:0031564">
    <property type="term" value="P:transcription antitermination"/>
    <property type="evidence" value="ECO:0007669"/>
    <property type="project" value="UniProtKB-KW"/>
</dbReference>
<dbReference type="GO" id="GO:0008934">
    <property type="term" value="F:inositol monophosphate 1-phosphatase activity"/>
    <property type="evidence" value="ECO:0007669"/>
    <property type="project" value="InterPro"/>
</dbReference>
<reference evidence="10 11" key="1">
    <citation type="submission" date="2018-01" db="EMBL/GenBank/DDBJ databases">
        <title>Genome sequence of a Cantenovulum-like bacteria.</title>
        <authorList>
            <person name="Tan W.R."/>
            <person name="Lau N.-S."/>
            <person name="Go F."/>
            <person name="Amirul A.-A.A."/>
        </authorList>
    </citation>
    <scope>NUCLEOTIDE SEQUENCE [LARGE SCALE GENOMIC DNA]</scope>
    <source>
        <strain evidence="10 11">CCB-QB4</strain>
    </source>
</reference>
<keyword evidence="6" id="KW-0805">Transcription regulation</keyword>
<evidence type="ECO:0000256" key="6">
    <source>
        <dbReference type="ARBA" id="ARBA00022814"/>
    </source>
</evidence>
<keyword evidence="6" id="KW-0804">Transcription</keyword>
<dbReference type="InterPro" id="IPR000760">
    <property type="entry name" value="Inositol_monophosphatase-like"/>
</dbReference>
<evidence type="ECO:0000256" key="2">
    <source>
        <dbReference type="ARBA" id="ARBA00001946"/>
    </source>
</evidence>
<dbReference type="GO" id="GO:0006020">
    <property type="term" value="P:inositol metabolic process"/>
    <property type="evidence" value="ECO:0007669"/>
    <property type="project" value="TreeGrafter"/>
</dbReference>
<dbReference type="InterPro" id="IPR033942">
    <property type="entry name" value="IMPase"/>
</dbReference>
<feature type="binding site" evidence="8">
    <location>
        <position position="86"/>
    </location>
    <ligand>
        <name>Mg(2+)</name>
        <dbReference type="ChEBI" id="CHEBI:18420"/>
        <label>1</label>
        <note>catalytic</note>
    </ligand>
</feature>
<dbReference type="PANTHER" id="PTHR20854:SF4">
    <property type="entry name" value="INOSITOL-1-MONOPHOSPHATASE-RELATED"/>
    <property type="match status" value="1"/>
</dbReference>
<feature type="binding site" evidence="8">
    <location>
        <position position="87"/>
    </location>
    <ligand>
        <name>Mg(2+)</name>
        <dbReference type="ChEBI" id="CHEBI:18420"/>
        <label>1</label>
        <note>catalytic</note>
    </ligand>
</feature>
<dbReference type="Gene3D" id="3.40.190.80">
    <property type="match status" value="1"/>
</dbReference>